<keyword evidence="3 7" id="KW-0812">Transmembrane</keyword>
<dbReference type="Proteomes" id="UP001597101">
    <property type="component" value="Unassembled WGS sequence"/>
</dbReference>
<name>A0ABW3FI06_9HYPH</name>
<comment type="subcellular location">
    <subcellularLocation>
        <location evidence="1">Membrane</location>
        <topology evidence="1">Multi-pass membrane protein</topology>
    </subcellularLocation>
</comment>
<evidence type="ECO:0000259" key="8">
    <source>
        <dbReference type="Pfam" id="PF25973"/>
    </source>
</evidence>
<keyword evidence="6" id="KW-0175">Coiled coil</keyword>
<dbReference type="NCBIfam" id="TIGR01730">
    <property type="entry name" value="RND_mfp"/>
    <property type="match status" value="1"/>
</dbReference>
<dbReference type="InterPro" id="IPR006143">
    <property type="entry name" value="RND_pump_MFP"/>
</dbReference>
<dbReference type="Gene3D" id="2.40.420.20">
    <property type="match status" value="1"/>
</dbReference>
<feature type="coiled-coil region" evidence="6">
    <location>
        <begin position="290"/>
        <end position="317"/>
    </location>
</feature>
<dbReference type="SUPFAM" id="SSF111369">
    <property type="entry name" value="HlyD-like secretion proteins"/>
    <property type="match status" value="1"/>
</dbReference>
<dbReference type="Pfam" id="PF25973">
    <property type="entry name" value="BSH_CzcB"/>
    <property type="match status" value="1"/>
</dbReference>
<keyword evidence="4 7" id="KW-1133">Transmembrane helix</keyword>
<evidence type="ECO:0000313" key="10">
    <source>
        <dbReference type="Proteomes" id="UP001597101"/>
    </source>
</evidence>
<evidence type="ECO:0000256" key="3">
    <source>
        <dbReference type="ARBA" id="ARBA00022692"/>
    </source>
</evidence>
<dbReference type="Pfam" id="PF02674">
    <property type="entry name" value="Colicin_V"/>
    <property type="match status" value="1"/>
</dbReference>
<feature type="transmembrane region" description="Helical" evidence="7">
    <location>
        <begin position="58"/>
        <end position="80"/>
    </location>
</feature>
<reference evidence="10" key="1">
    <citation type="journal article" date="2019" name="Int. J. Syst. Evol. Microbiol.">
        <title>The Global Catalogue of Microorganisms (GCM) 10K type strain sequencing project: providing services to taxonomists for standard genome sequencing and annotation.</title>
        <authorList>
            <consortium name="The Broad Institute Genomics Platform"/>
            <consortium name="The Broad Institute Genome Sequencing Center for Infectious Disease"/>
            <person name="Wu L."/>
            <person name="Ma J."/>
        </authorList>
    </citation>
    <scope>NUCLEOTIDE SEQUENCE [LARGE SCALE GENOMIC DNA]</scope>
    <source>
        <strain evidence="10">CCUG 60023</strain>
    </source>
</reference>
<dbReference type="InterPro" id="IPR003825">
    <property type="entry name" value="Colicin-V_CvpA"/>
</dbReference>
<comment type="caution">
    <text evidence="9">The sequence shown here is derived from an EMBL/GenBank/DDBJ whole genome shotgun (WGS) entry which is preliminary data.</text>
</comment>
<evidence type="ECO:0000256" key="1">
    <source>
        <dbReference type="ARBA" id="ARBA00004141"/>
    </source>
</evidence>
<feature type="transmembrane region" description="Helical" evidence="7">
    <location>
        <begin position="92"/>
        <end position="116"/>
    </location>
</feature>
<dbReference type="Gene3D" id="1.10.287.470">
    <property type="entry name" value="Helix hairpin bin"/>
    <property type="match status" value="1"/>
</dbReference>
<evidence type="ECO:0000313" key="9">
    <source>
        <dbReference type="EMBL" id="MFD0916860.1"/>
    </source>
</evidence>
<dbReference type="InterPro" id="IPR058647">
    <property type="entry name" value="BSH_CzcB-like"/>
</dbReference>
<evidence type="ECO:0000256" key="7">
    <source>
        <dbReference type="SAM" id="Phobius"/>
    </source>
</evidence>
<evidence type="ECO:0000256" key="6">
    <source>
        <dbReference type="SAM" id="Coils"/>
    </source>
</evidence>
<evidence type="ECO:0000256" key="2">
    <source>
        <dbReference type="ARBA" id="ARBA00009477"/>
    </source>
</evidence>
<dbReference type="PANTHER" id="PTHR30469">
    <property type="entry name" value="MULTIDRUG RESISTANCE PROTEIN MDTA"/>
    <property type="match status" value="1"/>
</dbReference>
<dbReference type="Gene3D" id="2.40.50.100">
    <property type="match status" value="1"/>
</dbReference>
<dbReference type="PANTHER" id="PTHR30469:SF15">
    <property type="entry name" value="HLYD FAMILY OF SECRETION PROTEINS"/>
    <property type="match status" value="1"/>
</dbReference>
<proteinExistence type="inferred from homology"/>
<evidence type="ECO:0000256" key="5">
    <source>
        <dbReference type="ARBA" id="ARBA00023136"/>
    </source>
</evidence>
<dbReference type="Gene3D" id="2.40.30.170">
    <property type="match status" value="1"/>
</dbReference>
<sequence length="514" mass="54608">MFFDILSGLLILTLAVLGYKSGALRQVAALAAFAVALLAVARWGGKIVEILGSQGFSSLALVVSFVVGWLFLAGVFRLVIDRFASQRKTVASGILGAFVGAIQAVVLIIALSLSIIGSPLAAMGDVKTSLREARIYPLVASAGDRIVARAPNESRVSALTFPKPLDQADIAEAKGPLRPIVWAEVKPFSAQAERALSGTIRAAERAPLSFEESGRVVAVYVATGNRFSKGDMLARLDDTALRQTLEQAEASVIEAEATLAEAQADFSRQSQLFRRNVVAEAAVDRVVLKRDAAQARLEMARSAAERARDRLQDTELRAPYDGRVAERKIEPSQIVTAGVPVFDIQGNQGGFEVELDVPENMLLSLKPGARETVRVTGIGATVTGEVAEIGARGSGSSLFPVIVRLIDPPAGIRAGMSAEVRVTLDNAKTATGLIVPVTAILPGDGDESYVFTHDRQTSRLTKRQVNVLSFEGRSARIAEGDLAEGTIIAAKGVPFLEDGQAVELMGTGYARYDN</sequence>
<dbReference type="EMBL" id="JBHTJV010000009">
    <property type="protein sequence ID" value="MFD0916860.1"/>
    <property type="molecule type" value="Genomic_DNA"/>
</dbReference>
<gene>
    <name evidence="9" type="ORF">ACFQ14_10620</name>
</gene>
<feature type="domain" description="CzcB-like barrel-sandwich hybrid" evidence="8">
    <location>
        <begin position="213"/>
        <end position="344"/>
    </location>
</feature>
<comment type="similarity">
    <text evidence="2">Belongs to the membrane fusion protein (MFP) (TC 8.A.1) family.</text>
</comment>
<keyword evidence="10" id="KW-1185">Reference proteome</keyword>
<protein>
    <submittedName>
        <fullName evidence="9">CvpA family protein</fullName>
    </submittedName>
</protein>
<accession>A0ABW3FI06</accession>
<keyword evidence="5 7" id="KW-0472">Membrane</keyword>
<evidence type="ECO:0000256" key="4">
    <source>
        <dbReference type="ARBA" id="ARBA00022989"/>
    </source>
</evidence>
<organism evidence="9 10">
    <name type="scientific">Pseudahrensia aquimaris</name>
    <dbReference type="NCBI Taxonomy" id="744461"/>
    <lineage>
        <taxon>Bacteria</taxon>
        <taxon>Pseudomonadati</taxon>
        <taxon>Pseudomonadota</taxon>
        <taxon>Alphaproteobacteria</taxon>
        <taxon>Hyphomicrobiales</taxon>
        <taxon>Ahrensiaceae</taxon>
        <taxon>Pseudahrensia</taxon>
    </lineage>
</organism>
<dbReference type="RefSeq" id="WP_377212705.1">
    <property type="nucleotide sequence ID" value="NZ_JBHTJV010000009.1"/>
</dbReference>